<dbReference type="RefSeq" id="WP_378123892.1">
    <property type="nucleotide sequence ID" value="NZ_JBHSEK010000001.1"/>
</dbReference>
<feature type="transmembrane region" description="Helical" evidence="1">
    <location>
        <begin position="225"/>
        <end position="241"/>
    </location>
</feature>
<organism evidence="2 3">
    <name type="scientific">Chromobacterium aquaticum</name>
    <dbReference type="NCBI Taxonomy" id="467180"/>
    <lineage>
        <taxon>Bacteria</taxon>
        <taxon>Pseudomonadati</taxon>
        <taxon>Pseudomonadota</taxon>
        <taxon>Betaproteobacteria</taxon>
        <taxon>Neisseriales</taxon>
        <taxon>Chromobacteriaceae</taxon>
        <taxon>Chromobacterium</taxon>
    </lineage>
</organism>
<feature type="transmembrane region" description="Helical" evidence="1">
    <location>
        <begin position="315"/>
        <end position="340"/>
    </location>
</feature>
<dbReference type="EMBL" id="JBHSEK010000001">
    <property type="protein sequence ID" value="MFC4488419.1"/>
    <property type="molecule type" value="Genomic_DNA"/>
</dbReference>
<feature type="transmembrane region" description="Helical" evidence="1">
    <location>
        <begin position="50"/>
        <end position="76"/>
    </location>
</feature>
<keyword evidence="3" id="KW-1185">Reference proteome</keyword>
<dbReference type="Proteomes" id="UP001595999">
    <property type="component" value="Unassembled WGS sequence"/>
</dbReference>
<feature type="transmembrane region" description="Helical" evidence="1">
    <location>
        <begin position="247"/>
        <end position="263"/>
    </location>
</feature>
<feature type="transmembrane region" description="Helical" evidence="1">
    <location>
        <begin position="151"/>
        <end position="172"/>
    </location>
</feature>
<feature type="transmembrane region" description="Helical" evidence="1">
    <location>
        <begin position="390"/>
        <end position="410"/>
    </location>
</feature>
<gene>
    <name evidence="2" type="ORF">ACFO0R_02195</name>
</gene>
<evidence type="ECO:0000313" key="2">
    <source>
        <dbReference type="EMBL" id="MFC4488419.1"/>
    </source>
</evidence>
<evidence type="ECO:0008006" key="4">
    <source>
        <dbReference type="Google" id="ProtNLM"/>
    </source>
</evidence>
<accession>A0ABV8ZLU1</accession>
<keyword evidence="1" id="KW-0812">Transmembrane</keyword>
<evidence type="ECO:0000256" key="1">
    <source>
        <dbReference type="SAM" id="Phobius"/>
    </source>
</evidence>
<keyword evidence="1" id="KW-0472">Membrane</keyword>
<comment type="caution">
    <text evidence="2">The sequence shown here is derived from an EMBL/GenBank/DDBJ whole genome shotgun (WGS) entry which is preliminary data.</text>
</comment>
<feature type="transmembrane region" description="Helical" evidence="1">
    <location>
        <begin position="367"/>
        <end position="384"/>
    </location>
</feature>
<feature type="transmembrane region" description="Helical" evidence="1">
    <location>
        <begin position="115"/>
        <end position="139"/>
    </location>
</feature>
<reference evidence="3" key="1">
    <citation type="journal article" date="2019" name="Int. J. Syst. Evol. Microbiol.">
        <title>The Global Catalogue of Microorganisms (GCM) 10K type strain sequencing project: providing services to taxonomists for standard genome sequencing and annotation.</title>
        <authorList>
            <consortium name="The Broad Institute Genomics Platform"/>
            <consortium name="The Broad Institute Genome Sequencing Center for Infectious Disease"/>
            <person name="Wu L."/>
            <person name="Ma J."/>
        </authorList>
    </citation>
    <scope>NUCLEOTIDE SEQUENCE [LARGE SCALE GENOMIC DNA]</scope>
    <source>
        <strain evidence="3">CGMCC 4.7608</strain>
    </source>
</reference>
<evidence type="ECO:0000313" key="3">
    <source>
        <dbReference type="Proteomes" id="UP001595999"/>
    </source>
</evidence>
<keyword evidence="1" id="KW-1133">Transmembrane helix</keyword>
<protein>
    <recommendedName>
        <fullName evidence="4">Permease</fullName>
    </recommendedName>
</protein>
<proteinExistence type="predicted"/>
<feature type="transmembrane region" description="Helical" evidence="1">
    <location>
        <begin position="88"/>
        <end position="109"/>
    </location>
</feature>
<sequence>MSQAWLDYQQAPPLWLPLAHMLAAPGWLLALAALLAALPDGAPSRFQPEVLALTHALALGVLGNAMLGSLWQLLAVTAGVPIPYPRRLLLACFLPLQAGCALLVAGFQLGLSPPWLQAGAALLTPALLTPALFGLRGLLRSPARDAGSRGLRLALCALAVAACLGAALVLLLGGRVALPLGPLLDNHVLWAALGWLWLLVLSVARTVIPMFLVTPQQATERLPRETLLFGLLCLGGVALIWDAPAAVSGLLAALALFVLWQGLRQLDALRRSQRRADPLRRGWRASMVWMMTATPCAFAARLLPLSEALPVLAGWLWLGGFGLGAVLSMQGKILPFLAWLDLKQRGLPRRQLPATHELLGEASHRRLLGLHSVWVGCGLAWIVGGYRLPLFTATLWLGLYWAGLAVALLYRRRGSLRATH</sequence>
<feature type="transmembrane region" description="Helical" evidence="1">
    <location>
        <begin position="283"/>
        <end position="303"/>
    </location>
</feature>
<name>A0ABV8ZLU1_9NEIS</name>
<feature type="transmembrane region" description="Helical" evidence="1">
    <location>
        <begin position="12"/>
        <end position="38"/>
    </location>
</feature>
<feature type="transmembrane region" description="Helical" evidence="1">
    <location>
        <begin position="192"/>
        <end position="213"/>
    </location>
</feature>